<keyword evidence="2" id="KW-0812">Transmembrane</keyword>
<accession>A0AA42BT55</accession>
<evidence type="ECO:0000256" key="2">
    <source>
        <dbReference type="SAM" id="Phobius"/>
    </source>
</evidence>
<feature type="region of interest" description="Disordered" evidence="1">
    <location>
        <begin position="1"/>
        <end position="27"/>
    </location>
</feature>
<dbReference type="InterPro" id="IPR025338">
    <property type="entry name" value="DUF4244"/>
</dbReference>
<name>A0AA42BT55_9MICO</name>
<evidence type="ECO:0000313" key="3">
    <source>
        <dbReference type="EMBL" id="MCS5725497.1"/>
    </source>
</evidence>
<feature type="transmembrane region" description="Helical" evidence="2">
    <location>
        <begin position="53"/>
        <end position="71"/>
    </location>
</feature>
<evidence type="ECO:0000256" key="1">
    <source>
        <dbReference type="SAM" id="MobiDB-lite"/>
    </source>
</evidence>
<keyword evidence="2" id="KW-0472">Membrane</keyword>
<keyword evidence="2" id="KW-1133">Transmembrane helix</keyword>
<dbReference type="AlphaFoldDB" id="A0AA42BT55"/>
<sequence length="91" mass="9825">MNARDLMKAHALPPLNDPPCRDERPRPVRWGRSRARRFVAELRDDSGAATAEYAMVVLAAVGLGGLLAAILKSGEVRSMLTDLISRALTAA</sequence>
<reference evidence="3" key="1">
    <citation type="submission" date="2022-08" db="EMBL/GenBank/DDBJ databases">
        <authorList>
            <person name="Deng Y."/>
            <person name="Han X.-F."/>
            <person name="Zhang Y.-Q."/>
        </authorList>
    </citation>
    <scope>NUCLEOTIDE SEQUENCE</scope>
    <source>
        <strain evidence="3">CPCC 203407</strain>
    </source>
</reference>
<gene>
    <name evidence="3" type="ORF">N1028_06270</name>
</gene>
<organism evidence="3 4">
    <name type="scientific">Herbiconiux oxytropis</name>
    <dbReference type="NCBI Taxonomy" id="2970915"/>
    <lineage>
        <taxon>Bacteria</taxon>
        <taxon>Bacillati</taxon>
        <taxon>Actinomycetota</taxon>
        <taxon>Actinomycetes</taxon>
        <taxon>Micrococcales</taxon>
        <taxon>Microbacteriaceae</taxon>
        <taxon>Herbiconiux</taxon>
    </lineage>
</organism>
<dbReference type="Proteomes" id="UP001165587">
    <property type="component" value="Unassembled WGS sequence"/>
</dbReference>
<dbReference type="Pfam" id="PF14029">
    <property type="entry name" value="DUF4244"/>
    <property type="match status" value="1"/>
</dbReference>
<dbReference type="RefSeq" id="WP_259526005.1">
    <property type="nucleotide sequence ID" value="NZ_JANLCK010000003.1"/>
</dbReference>
<evidence type="ECO:0000313" key="4">
    <source>
        <dbReference type="Proteomes" id="UP001165587"/>
    </source>
</evidence>
<comment type="caution">
    <text evidence="3">The sequence shown here is derived from an EMBL/GenBank/DDBJ whole genome shotgun (WGS) entry which is preliminary data.</text>
</comment>
<protein>
    <submittedName>
        <fullName evidence="3">DUF4244 domain-containing protein</fullName>
    </submittedName>
</protein>
<keyword evidence="4" id="KW-1185">Reference proteome</keyword>
<proteinExistence type="predicted"/>
<dbReference type="EMBL" id="JANLCK010000003">
    <property type="protein sequence ID" value="MCS5725497.1"/>
    <property type="molecule type" value="Genomic_DNA"/>
</dbReference>